<feature type="transmembrane region" description="Helical" evidence="7">
    <location>
        <begin position="160"/>
        <end position="184"/>
    </location>
</feature>
<evidence type="ECO:0000256" key="5">
    <source>
        <dbReference type="ARBA" id="ARBA00023136"/>
    </source>
</evidence>
<feature type="domain" description="MotA/TolQ/ExbB proton channel" evidence="8">
    <location>
        <begin position="102"/>
        <end position="199"/>
    </location>
</feature>
<reference evidence="9 10" key="1">
    <citation type="submission" date="2019-11" db="EMBL/GenBank/DDBJ databases">
        <authorList>
            <person name="Zhang X.Y."/>
        </authorList>
    </citation>
    <scope>NUCLEOTIDE SEQUENCE [LARGE SCALE GENOMIC DNA]</scope>
    <source>
        <strain evidence="9 10">C176</strain>
    </source>
</reference>
<evidence type="ECO:0000256" key="7">
    <source>
        <dbReference type="SAM" id="Phobius"/>
    </source>
</evidence>
<evidence type="ECO:0000259" key="8">
    <source>
        <dbReference type="Pfam" id="PF01618"/>
    </source>
</evidence>
<keyword evidence="4 7" id="KW-1133">Transmembrane helix</keyword>
<accession>A0A6N7QRZ5</accession>
<comment type="similarity">
    <text evidence="6">Belongs to the exbB/tolQ family.</text>
</comment>
<evidence type="ECO:0000256" key="1">
    <source>
        <dbReference type="ARBA" id="ARBA00004651"/>
    </source>
</evidence>
<dbReference type="InterPro" id="IPR002898">
    <property type="entry name" value="MotA_ExbB_proton_chnl"/>
</dbReference>
<dbReference type="Proteomes" id="UP000433788">
    <property type="component" value="Unassembled WGS sequence"/>
</dbReference>
<evidence type="ECO:0000313" key="9">
    <source>
        <dbReference type="EMBL" id="MRH77928.1"/>
    </source>
</evidence>
<evidence type="ECO:0000256" key="4">
    <source>
        <dbReference type="ARBA" id="ARBA00022989"/>
    </source>
</evidence>
<evidence type="ECO:0000256" key="6">
    <source>
        <dbReference type="RuleBase" id="RU004057"/>
    </source>
</evidence>
<dbReference type="InterPro" id="IPR050790">
    <property type="entry name" value="ExbB/TolQ_transport"/>
</dbReference>
<keyword evidence="5 7" id="KW-0472">Membrane</keyword>
<evidence type="ECO:0000256" key="3">
    <source>
        <dbReference type="ARBA" id="ARBA00022692"/>
    </source>
</evidence>
<comment type="subcellular location">
    <subcellularLocation>
        <location evidence="1">Cell membrane</location>
        <topology evidence="1">Multi-pass membrane protein</topology>
    </subcellularLocation>
    <subcellularLocation>
        <location evidence="6">Membrane</location>
        <topology evidence="6">Multi-pass membrane protein</topology>
    </subcellularLocation>
</comment>
<proteinExistence type="inferred from homology"/>
<comment type="caution">
    <text evidence="9">The sequence shown here is derived from an EMBL/GenBank/DDBJ whole genome shotgun (WGS) entry which is preliminary data.</text>
</comment>
<name>A0A6N7QRZ5_9GAMM</name>
<dbReference type="PANTHER" id="PTHR30625:SF3">
    <property type="entry name" value="TOL-PAL SYSTEM PROTEIN TOLQ"/>
    <property type="match status" value="1"/>
</dbReference>
<gene>
    <name evidence="9" type="ORF">GH984_04345</name>
</gene>
<feature type="transmembrane region" description="Helical" evidence="7">
    <location>
        <begin position="122"/>
        <end position="148"/>
    </location>
</feature>
<dbReference type="PANTHER" id="PTHR30625">
    <property type="entry name" value="PROTEIN TOLQ"/>
    <property type="match status" value="1"/>
</dbReference>
<keyword evidence="10" id="KW-1185">Reference proteome</keyword>
<keyword evidence="3 7" id="KW-0812">Transmembrane</keyword>
<sequence>MQMSSDLVFDLTTVTLLAMSALTWTIGLAKLLQLRIARGRASILENTFTNAMDWSAFREVGHGSEAGDASYLAQTLKQVCREYSGPEHSTYTFEQLQTLLAAEVQRKLGVVARHKESWLNALATISSTAPFLGLFGTVWGIMQALVIIGETGAANITVVAAPIGGALITTAIGIVTAIPAVIFFNMASRRVRQHIGQLENFSEGLLRYVLHNRPRWQEIEQ</sequence>
<keyword evidence="6" id="KW-0653">Protein transport</keyword>
<dbReference type="GO" id="GO:0005886">
    <property type="term" value="C:plasma membrane"/>
    <property type="evidence" value="ECO:0007669"/>
    <property type="project" value="UniProtKB-SubCell"/>
</dbReference>
<dbReference type="AlphaFoldDB" id="A0A6N7QRZ5"/>
<organism evidence="9 10">
    <name type="scientific">Spiribacter salilacus</name>
    <dbReference type="NCBI Taxonomy" id="2664894"/>
    <lineage>
        <taxon>Bacteria</taxon>
        <taxon>Pseudomonadati</taxon>
        <taxon>Pseudomonadota</taxon>
        <taxon>Gammaproteobacteria</taxon>
        <taxon>Chromatiales</taxon>
        <taxon>Ectothiorhodospiraceae</taxon>
        <taxon>Spiribacter</taxon>
    </lineage>
</organism>
<dbReference type="EMBL" id="WJPP01000002">
    <property type="protein sequence ID" value="MRH77928.1"/>
    <property type="molecule type" value="Genomic_DNA"/>
</dbReference>
<evidence type="ECO:0000313" key="10">
    <source>
        <dbReference type="Proteomes" id="UP000433788"/>
    </source>
</evidence>
<dbReference type="GO" id="GO:0017038">
    <property type="term" value="P:protein import"/>
    <property type="evidence" value="ECO:0007669"/>
    <property type="project" value="TreeGrafter"/>
</dbReference>
<dbReference type="Pfam" id="PF01618">
    <property type="entry name" value="MotA_ExbB"/>
    <property type="match status" value="1"/>
</dbReference>
<protein>
    <submittedName>
        <fullName evidence="9">MotA/TolQ/ExbB proton channel family protein</fullName>
    </submittedName>
</protein>
<evidence type="ECO:0000256" key="2">
    <source>
        <dbReference type="ARBA" id="ARBA00022475"/>
    </source>
</evidence>
<keyword evidence="6" id="KW-0813">Transport</keyword>
<keyword evidence="2" id="KW-1003">Cell membrane</keyword>
<feature type="transmembrane region" description="Helical" evidence="7">
    <location>
        <begin position="12"/>
        <end position="32"/>
    </location>
</feature>